<dbReference type="EMBL" id="JAAAHW010000250">
    <property type="protein sequence ID" value="KAG0004626.1"/>
    <property type="molecule type" value="Genomic_DNA"/>
</dbReference>
<dbReference type="AlphaFoldDB" id="A0A9P6SUV7"/>
<protein>
    <submittedName>
        <fullName evidence="2">Uncharacterized protein</fullName>
    </submittedName>
</protein>
<evidence type="ECO:0000313" key="2">
    <source>
        <dbReference type="EMBL" id="KAG0004626.1"/>
    </source>
</evidence>
<feature type="chain" id="PRO_5040116104" evidence="1">
    <location>
        <begin position="24"/>
        <end position="143"/>
    </location>
</feature>
<proteinExistence type="predicted"/>
<reference evidence="2" key="1">
    <citation type="journal article" date="2020" name="Fungal Divers.">
        <title>Resolving the Mortierellaceae phylogeny through synthesis of multi-gene phylogenetics and phylogenomics.</title>
        <authorList>
            <person name="Vandepol N."/>
            <person name="Liber J."/>
            <person name="Desiro A."/>
            <person name="Na H."/>
            <person name="Kennedy M."/>
            <person name="Barry K."/>
            <person name="Grigoriev I.V."/>
            <person name="Miller A.N."/>
            <person name="O'Donnell K."/>
            <person name="Stajich J.E."/>
            <person name="Bonito G."/>
        </authorList>
    </citation>
    <scope>NUCLEOTIDE SEQUENCE</scope>
    <source>
        <strain evidence="2">MES-2147</strain>
    </source>
</reference>
<comment type="caution">
    <text evidence="2">The sequence shown here is derived from an EMBL/GenBank/DDBJ whole genome shotgun (WGS) entry which is preliminary data.</text>
</comment>
<keyword evidence="3" id="KW-1185">Reference proteome</keyword>
<keyword evidence="1" id="KW-0732">Signal</keyword>
<accession>A0A9P6SUV7</accession>
<evidence type="ECO:0000313" key="3">
    <source>
        <dbReference type="Proteomes" id="UP000749646"/>
    </source>
</evidence>
<feature type="signal peptide" evidence="1">
    <location>
        <begin position="1"/>
        <end position="23"/>
    </location>
</feature>
<gene>
    <name evidence="2" type="ORF">BGZ65_013037</name>
</gene>
<name>A0A9P6SUV7_9FUNG</name>
<dbReference type="Proteomes" id="UP000749646">
    <property type="component" value="Unassembled WGS sequence"/>
</dbReference>
<sequence>MLKASIAALLLGAFSLNVVDSKAETFLQTYAEENYNGNYAKTTFGKSSGSCYCVRAPGTKSVHWDLNWSAMVDGRLPLSLELFVSSDCTGFGREYLPTAGWGDQANWIGDANNDHTVANSAKVRFTSGWHDPDCNTITEGSHV</sequence>
<organism evidence="2 3">
    <name type="scientific">Modicella reniformis</name>
    <dbReference type="NCBI Taxonomy" id="1440133"/>
    <lineage>
        <taxon>Eukaryota</taxon>
        <taxon>Fungi</taxon>
        <taxon>Fungi incertae sedis</taxon>
        <taxon>Mucoromycota</taxon>
        <taxon>Mortierellomycotina</taxon>
        <taxon>Mortierellomycetes</taxon>
        <taxon>Mortierellales</taxon>
        <taxon>Mortierellaceae</taxon>
        <taxon>Modicella</taxon>
    </lineage>
</organism>
<evidence type="ECO:0000256" key="1">
    <source>
        <dbReference type="SAM" id="SignalP"/>
    </source>
</evidence>